<dbReference type="Proteomes" id="UP000012073">
    <property type="component" value="Unassembled WGS sequence"/>
</dbReference>
<organism evidence="1 2">
    <name type="scientific">Chondrus crispus</name>
    <name type="common">Carrageen Irish moss</name>
    <name type="synonym">Polymorpha crispa</name>
    <dbReference type="NCBI Taxonomy" id="2769"/>
    <lineage>
        <taxon>Eukaryota</taxon>
        <taxon>Rhodophyta</taxon>
        <taxon>Florideophyceae</taxon>
        <taxon>Rhodymeniophycidae</taxon>
        <taxon>Gigartinales</taxon>
        <taxon>Gigartinaceae</taxon>
        <taxon>Chondrus</taxon>
    </lineage>
</organism>
<evidence type="ECO:0000313" key="1">
    <source>
        <dbReference type="EMBL" id="CDF36993.1"/>
    </source>
</evidence>
<protein>
    <submittedName>
        <fullName evidence="1">Uncharacterized protein</fullName>
    </submittedName>
</protein>
<keyword evidence="2" id="KW-1185">Reference proteome</keyword>
<proteinExistence type="predicted"/>
<dbReference type="Gramene" id="CDF36993">
    <property type="protein sequence ID" value="CDF36993"/>
    <property type="gene ID" value="CHC_T00004982001"/>
</dbReference>
<dbReference type="OrthoDB" id="10605439at2759"/>
<dbReference type="EMBL" id="HG001808">
    <property type="protein sequence ID" value="CDF36993.1"/>
    <property type="molecule type" value="Genomic_DNA"/>
</dbReference>
<reference evidence="2" key="1">
    <citation type="journal article" date="2013" name="Proc. Natl. Acad. Sci. U.S.A.">
        <title>Genome structure and metabolic features in the red seaweed Chondrus crispus shed light on evolution of the Archaeplastida.</title>
        <authorList>
            <person name="Collen J."/>
            <person name="Porcel B."/>
            <person name="Carre W."/>
            <person name="Ball S.G."/>
            <person name="Chaparro C."/>
            <person name="Tonon T."/>
            <person name="Barbeyron T."/>
            <person name="Michel G."/>
            <person name="Noel B."/>
            <person name="Valentin K."/>
            <person name="Elias M."/>
            <person name="Artiguenave F."/>
            <person name="Arun A."/>
            <person name="Aury J.M."/>
            <person name="Barbosa-Neto J.F."/>
            <person name="Bothwell J.H."/>
            <person name="Bouget F.Y."/>
            <person name="Brillet L."/>
            <person name="Cabello-Hurtado F."/>
            <person name="Capella-Gutierrez S."/>
            <person name="Charrier B."/>
            <person name="Cladiere L."/>
            <person name="Cock J.M."/>
            <person name="Coelho S.M."/>
            <person name="Colleoni C."/>
            <person name="Czjzek M."/>
            <person name="Da Silva C."/>
            <person name="Delage L."/>
            <person name="Denoeud F."/>
            <person name="Deschamps P."/>
            <person name="Dittami S.M."/>
            <person name="Gabaldon T."/>
            <person name="Gachon C.M."/>
            <person name="Groisillier A."/>
            <person name="Herve C."/>
            <person name="Jabbari K."/>
            <person name="Katinka M."/>
            <person name="Kloareg B."/>
            <person name="Kowalczyk N."/>
            <person name="Labadie K."/>
            <person name="Leblanc C."/>
            <person name="Lopez P.J."/>
            <person name="McLachlan D.H."/>
            <person name="Meslet-Cladiere L."/>
            <person name="Moustafa A."/>
            <person name="Nehr Z."/>
            <person name="Nyvall Collen P."/>
            <person name="Panaud O."/>
            <person name="Partensky F."/>
            <person name="Poulain J."/>
            <person name="Rensing S.A."/>
            <person name="Rousvoal S."/>
            <person name="Samson G."/>
            <person name="Symeonidi A."/>
            <person name="Weissenbach J."/>
            <person name="Zambounis A."/>
            <person name="Wincker P."/>
            <person name="Boyen C."/>
        </authorList>
    </citation>
    <scope>NUCLEOTIDE SEQUENCE [LARGE SCALE GENOMIC DNA]</scope>
    <source>
        <strain evidence="2">cv. Stackhouse</strain>
    </source>
</reference>
<dbReference type="GeneID" id="17324522"/>
<dbReference type="RefSeq" id="XP_005716812.1">
    <property type="nucleotide sequence ID" value="XM_005716755.1"/>
</dbReference>
<sequence>MWGGGGHPLFHGVHQAVQVPEGAVVVSAWYRLERGMGRFRKEEPESAGDALAMVLAWRGGGRNDDGLVVQLEEGAAEWRRVCARPEAIKGGGMLHVFFHLHDFEGGHLFVDDVKVEEEGEWSREALQACFRDAKIGQRDESGGGGGRDVRVHLKAEERPGERQLTLAIPLTSDRVLRLEALSRLYGGGPVSAAVAVESESDVAAFRAIWMRKEWLRRHVDVSFVRRGGEDEGQEPLEINALRNVAVQAAGTRFVMIFPAYDAGDE</sequence>
<dbReference type="KEGG" id="ccp:CHC_T00004982001"/>
<accession>R7QGZ4</accession>
<name>R7QGZ4_CHOCR</name>
<dbReference type="AlphaFoldDB" id="R7QGZ4"/>
<evidence type="ECO:0000313" key="2">
    <source>
        <dbReference type="Proteomes" id="UP000012073"/>
    </source>
</evidence>
<gene>
    <name evidence="1" type="ORF">CHC_T00004982001</name>
</gene>